<protein>
    <submittedName>
        <fullName evidence="2">Tetratricopeptide repeat protein</fullName>
    </submittedName>
</protein>
<gene>
    <name evidence="1" type="ORF">A9C11_05590</name>
    <name evidence="2" type="ORF">P3W55_15710</name>
    <name evidence="3" type="ORF">SAMN05216577_103214</name>
</gene>
<reference evidence="3 5" key="2">
    <citation type="submission" date="2016-10" db="EMBL/GenBank/DDBJ databases">
        <authorList>
            <person name="Varghese N."/>
            <person name="Submissions S."/>
        </authorList>
    </citation>
    <scope>NUCLEOTIDE SEQUENCE [LARGE SCALE GENOMIC DNA]</scope>
    <source>
        <strain evidence="3 5">LMG 18378</strain>
    </source>
</reference>
<dbReference type="OrthoDB" id="5588378at2"/>
<dbReference type="GeneID" id="72994335"/>
<dbReference type="SUPFAM" id="SSF48452">
    <property type="entry name" value="TPR-like"/>
    <property type="match status" value="1"/>
</dbReference>
<dbReference type="Proteomes" id="UP000183385">
    <property type="component" value="Unassembled WGS sequence"/>
</dbReference>
<evidence type="ECO:0000313" key="4">
    <source>
        <dbReference type="Proteomes" id="UP000077748"/>
    </source>
</evidence>
<dbReference type="STRING" id="53408.A9C11_05590"/>
<dbReference type="EMBL" id="FOLS01000003">
    <property type="protein sequence ID" value="SFC19112.1"/>
    <property type="molecule type" value="Genomic_DNA"/>
</dbReference>
<accession>A0A127MN53</accession>
<sequence>MRHWQQTIELGNRCFIRNELIDAREHYLHALAHAQLLLGRWHDPDEAVMAFVISHHNLGDLHVQLGQPEEAAEYLCNCHERLLELSIDPRQSRDMREAALRHSRRSYLELLNFIGEHGNYPRTRELLHQQGEVELRPGLFATPQSMRYH</sequence>
<dbReference type="Proteomes" id="UP000077748">
    <property type="component" value="Chromosome"/>
</dbReference>
<dbReference type="Proteomes" id="UP001220662">
    <property type="component" value="Unassembled WGS sequence"/>
</dbReference>
<dbReference type="EMBL" id="JARJLR010000258">
    <property type="protein sequence ID" value="MDF3843158.1"/>
    <property type="molecule type" value="Genomic_DNA"/>
</dbReference>
<dbReference type="EMBL" id="CP015878">
    <property type="protein sequence ID" value="ANI13487.1"/>
    <property type="molecule type" value="Genomic_DNA"/>
</dbReference>
<dbReference type="InterPro" id="IPR011990">
    <property type="entry name" value="TPR-like_helical_dom_sf"/>
</dbReference>
<dbReference type="Gene3D" id="1.25.40.10">
    <property type="entry name" value="Tetratricopeptide repeat domain"/>
    <property type="match status" value="1"/>
</dbReference>
<evidence type="ECO:0000313" key="2">
    <source>
        <dbReference type="EMBL" id="MDF3843158.1"/>
    </source>
</evidence>
<dbReference type="RefSeq" id="WP_009617791.1">
    <property type="nucleotide sequence ID" value="NZ_BDGS01000001.1"/>
</dbReference>
<evidence type="ECO:0000313" key="3">
    <source>
        <dbReference type="EMBL" id="SFC19112.1"/>
    </source>
</evidence>
<evidence type="ECO:0000313" key="5">
    <source>
        <dbReference type="Proteomes" id="UP000183385"/>
    </source>
</evidence>
<keyword evidence="5" id="KW-1185">Reference proteome</keyword>
<dbReference type="AlphaFoldDB" id="A0A127MN53"/>
<evidence type="ECO:0000313" key="1">
    <source>
        <dbReference type="EMBL" id="ANI13487.1"/>
    </source>
</evidence>
<dbReference type="KEGG" id="pcq:PcP3B5_11600"/>
<reference evidence="1 4" key="1">
    <citation type="submission" date="2016-05" db="EMBL/GenBank/DDBJ databases">
        <title>Genome Sequence of Pseudomonas citronellolis Strain SJTE-3, an Estrogens and Persistent Organic Pollutants degradation strain.</title>
        <authorList>
            <person name="Liang R."/>
        </authorList>
    </citation>
    <scope>NUCLEOTIDE SEQUENCE [LARGE SCALE GENOMIC DNA]</scope>
    <source>
        <strain evidence="1 4">SJTE-3</strain>
    </source>
</reference>
<reference evidence="2" key="3">
    <citation type="submission" date="2023-03" db="EMBL/GenBank/DDBJ databases">
        <title>Draft assemblies of triclosan tolerant bacteria isolated from returned activated sludge.</title>
        <authorList>
            <person name="Van Hamelsveld S."/>
        </authorList>
    </citation>
    <scope>NUCLEOTIDE SEQUENCE</scope>
    <source>
        <strain evidence="2">GW210015_S63</strain>
    </source>
</reference>
<organism evidence="1 4">
    <name type="scientific">Pseudomonas citronellolis</name>
    <dbReference type="NCBI Taxonomy" id="53408"/>
    <lineage>
        <taxon>Bacteria</taxon>
        <taxon>Pseudomonadati</taxon>
        <taxon>Pseudomonadota</taxon>
        <taxon>Gammaproteobacteria</taxon>
        <taxon>Pseudomonadales</taxon>
        <taxon>Pseudomonadaceae</taxon>
        <taxon>Pseudomonas</taxon>
    </lineage>
</organism>
<proteinExistence type="predicted"/>
<name>A0A127MN53_9PSED</name>